<dbReference type="Pfam" id="PF00072">
    <property type="entry name" value="Response_reg"/>
    <property type="match status" value="1"/>
</dbReference>
<dbReference type="InterPro" id="IPR018060">
    <property type="entry name" value="HTH_AraC"/>
</dbReference>
<dbReference type="Gene3D" id="3.40.50.2300">
    <property type="match status" value="1"/>
</dbReference>
<dbReference type="GO" id="GO:0005737">
    <property type="term" value="C:cytoplasm"/>
    <property type="evidence" value="ECO:0007669"/>
    <property type="project" value="UniProtKB-SubCell"/>
</dbReference>
<dbReference type="PANTHER" id="PTHR42713:SF3">
    <property type="entry name" value="TRANSCRIPTIONAL REGULATORY PROTEIN HPTR"/>
    <property type="match status" value="1"/>
</dbReference>
<evidence type="ECO:0000313" key="13">
    <source>
        <dbReference type="Proteomes" id="UP000018895"/>
    </source>
</evidence>
<keyword evidence="2" id="KW-0963">Cytoplasm</keyword>
<dbReference type="InterPro" id="IPR001789">
    <property type="entry name" value="Sig_transdc_resp-reg_receiver"/>
</dbReference>
<dbReference type="RefSeq" id="WP_052016136.1">
    <property type="nucleotide sequence ID" value="NZ_BAUU01000038.1"/>
</dbReference>
<evidence type="ECO:0000256" key="7">
    <source>
        <dbReference type="ARBA" id="ARBA00023163"/>
    </source>
</evidence>
<evidence type="ECO:0000256" key="8">
    <source>
        <dbReference type="PROSITE-ProRule" id="PRU00169"/>
    </source>
</evidence>
<dbReference type="InterPro" id="IPR009057">
    <property type="entry name" value="Homeodomain-like_sf"/>
</dbReference>
<evidence type="ECO:0000256" key="2">
    <source>
        <dbReference type="ARBA" id="ARBA00022490"/>
    </source>
</evidence>
<keyword evidence="13" id="KW-1185">Reference proteome</keyword>
<dbReference type="AlphaFoldDB" id="W4QKA2"/>
<dbReference type="GO" id="GO:0043565">
    <property type="term" value="F:sequence-specific DNA binding"/>
    <property type="evidence" value="ECO:0007669"/>
    <property type="project" value="InterPro"/>
</dbReference>
<keyword evidence="3 8" id="KW-0597">Phosphoprotein</keyword>
<dbReference type="GO" id="GO:0003700">
    <property type="term" value="F:DNA-binding transcription factor activity"/>
    <property type="evidence" value="ECO:0007669"/>
    <property type="project" value="InterPro"/>
</dbReference>
<gene>
    <name evidence="12" type="ORF">JCM9152_4038</name>
</gene>
<dbReference type="SUPFAM" id="SSF52172">
    <property type="entry name" value="CheY-like"/>
    <property type="match status" value="1"/>
</dbReference>
<dbReference type="InterPro" id="IPR051552">
    <property type="entry name" value="HptR"/>
</dbReference>
<evidence type="ECO:0000256" key="6">
    <source>
        <dbReference type="ARBA" id="ARBA00023125"/>
    </source>
</evidence>
<keyword evidence="9" id="KW-0175">Coiled coil</keyword>
<dbReference type="PROSITE" id="PS50110">
    <property type="entry name" value="RESPONSE_REGULATORY"/>
    <property type="match status" value="1"/>
</dbReference>
<dbReference type="InterPro" id="IPR011006">
    <property type="entry name" value="CheY-like_superfamily"/>
</dbReference>
<dbReference type="PROSITE" id="PS01124">
    <property type="entry name" value="HTH_ARAC_FAMILY_2"/>
    <property type="match status" value="1"/>
</dbReference>
<evidence type="ECO:0000313" key="12">
    <source>
        <dbReference type="EMBL" id="GAE32501.1"/>
    </source>
</evidence>
<keyword evidence="7" id="KW-0804">Transcription</keyword>
<dbReference type="SMART" id="SM00448">
    <property type="entry name" value="REC"/>
    <property type="match status" value="1"/>
</dbReference>
<evidence type="ECO:0000259" key="11">
    <source>
        <dbReference type="PROSITE" id="PS50110"/>
    </source>
</evidence>
<dbReference type="EMBL" id="BAUU01000038">
    <property type="protein sequence ID" value="GAE32501.1"/>
    <property type="molecule type" value="Genomic_DNA"/>
</dbReference>
<accession>W4QKA2</accession>
<keyword evidence="6" id="KW-0238">DNA-binding</keyword>
<proteinExistence type="predicted"/>
<dbReference type="PROSITE" id="PS00041">
    <property type="entry name" value="HTH_ARAC_FAMILY_1"/>
    <property type="match status" value="1"/>
</dbReference>
<dbReference type="Gene3D" id="1.10.10.60">
    <property type="entry name" value="Homeodomain-like"/>
    <property type="match status" value="2"/>
</dbReference>
<dbReference type="SMART" id="SM00342">
    <property type="entry name" value="HTH_ARAC"/>
    <property type="match status" value="1"/>
</dbReference>
<comment type="caution">
    <text evidence="12">The sequence shown here is derived from an EMBL/GenBank/DDBJ whole genome shotgun (WGS) entry which is preliminary data.</text>
</comment>
<feature type="coiled-coil region" evidence="9">
    <location>
        <begin position="118"/>
        <end position="152"/>
    </location>
</feature>
<dbReference type="PRINTS" id="PR00032">
    <property type="entry name" value="HTHARAC"/>
</dbReference>
<sequence>MKRWKVLIADDEMIIREGIKESVDWDQLNLNVVADAEDGEEALELAVEHQVDILLADLNMPIMNGLTLIKHLREELPNCKVIIITGHDEFSYAQEALRLSVVDYIIKPVETKELYRVLDEVCQKLMYLENRQQEIEQRSKQLERNVPLLRETFCLQWIKGELSEHEIREQLRFLQLPEVAPKWGGVLRWPEMDINQPLLTEQEKQSILFALEEHVKNEVSKKEAVVVRESITGCIYVCIWDEQDEEPFLTIEQHAEETLKIRIVQRMEAFHGNVSDIPSFMKRCKESLYIQNEVSQIVRGAERYMSTHFHESGLTLETIARELHVSSAYLSRLFKQQVGVSFVHALTKLRMKKAMQLLHSTDLTINEISQQVGYETQHYFSTAFKKVVGVTPNGYRKGKVASSNKS</sequence>
<name>W4QKA2_9BACI</name>
<keyword evidence="5" id="KW-0805">Transcription regulation</keyword>
<evidence type="ECO:0000256" key="5">
    <source>
        <dbReference type="ARBA" id="ARBA00023015"/>
    </source>
</evidence>
<dbReference type="InterPro" id="IPR020449">
    <property type="entry name" value="Tscrpt_reg_AraC-type_HTH"/>
</dbReference>
<reference evidence="12" key="1">
    <citation type="journal article" date="2014" name="Genome Announc.">
        <title>Draft Genome Sequences of Three Alkaliphilic Bacillus Strains, Bacillus wakoensis JCM 9140T, Bacillus akibai JCM 9157T, and Bacillus hemicellulosilyticus JCM 9152T.</title>
        <authorList>
            <person name="Yuki M."/>
            <person name="Oshima K."/>
            <person name="Suda W."/>
            <person name="Oshida Y."/>
            <person name="Kitamura K."/>
            <person name="Iida T."/>
            <person name="Hattori M."/>
            <person name="Ohkuma M."/>
        </authorList>
    </citation>
    <scope>NUCLEOTIDE SEQUENCE [LARGE SCALE GENOMIC DNA]</scope>
    <source>
        <strain evidence="12">JCM 9152</strain>
    </source>
</reference>
<dbReference type="PANTHER" id="PTHR42713">
    <property type="entry name" value="HISTIDINE KINASE-RELATED"/>
    <property type="match status" value="1"/>
</dbReference>
<evidence type="ECO:0000256" key="4">
    <source>
        <dbReference type="ARBA" id="ARBA00023012"/>
    </source>
</evidence>
<comment type="subcellular location">
    <subcellularLocation>
        <location evidence="1">Cytoplasm</location>
    </subcellularLocation>
</comment>
<evidence type="ECO:0000256" key="1">
    <source>
        <dbReference type="ARBA" id="ARBA00004496"/>
    </source>
</evidence>
<keyword evidence="4" id="KW-0902">Two-component regulatory system</keyword>
<feature type="modified residue" description="4-aspartylphosphate" evidence="8">
    <location>
        <position position="57"/>
    </location>
</feature>
<dbReference type="OrthoDB" id="342399at2"/>
<evidence type="ECO:0000256" key="9">
    <source>
        <dbReference type="SAM" id="Coils"/>
    </source>
</evidence>
<organism evidence="12 13">
    <name type="scientific">Halalkalibacter hemicellulosilyticusJCM 9152</name>
    <dbReference type="NCBI Taxonomy" id="1236971"/>
    <lineage>
        <taxon>Bacteria</taxon>
        <taxon>Bacillati</taxon>
        <taxon>Bacillota</taxon>
        <taxon>Bacilli</taxon>
        <taxon>Bacillales</taxon>
        <taxon>Bacillaceae</taxon>
        <taxon>Halalkalibacter</taxon>
    </lineage>
</organism>
<dbReference type="SUPFAM" id="SSF46689">
    <property type="entry name" value="Homeodomain-like"/>
    <property type="match status" value="2"/>
</dbReference>
<protein>
    <submittedName>
        <fullName evidence="12">Signal transduction response regulator</fullName>
    </submittedName>
</protein>
<dbReference type="Proteomes" id="UP000018895">
    <property type="component" value="Unassembled WGS sequence"/>
</dbReference>
<evidence type="ECO:0000259" key="10">
    <source>
        <dbReference type="PROSITE" id="PS01124"/>
    </source>
</evidence>
<feature type="domain" description="HTH araC/xylS-type" evidence="10">
    <location>
        <begin position="299"/>
        <end position="398"/>
    </location>
</feature>
<dbReference type="Pfam" id="PF12833">
    <property type="entry name" value="HTH_18"/>
    <property type="match status" value="1"/>
</dbReference>
<dbReference type="CDD" id="cd17536">
    <property type="entry name" value="REC_YesN-like"/>
    <property type="match status" value="1"/>
</dbReference>
<evidence type="ECO:0000256" key="3">
    <source>
        <dbReference type="ARBA" id="ARBA00022553"/>
    </source>
</evidence>
<dbReference type="InterPro" id="IPR018062">
    <property type="entry name" value="HTH_AraC-typ_CS"/>
</dbReference>
<dbReference type="STRING" id="1236971.JCM9152_4038"/>
<feature type="domain" description="Response regulatory" evidence="11">
    <location>
        <begin position="5"/>
        <end position="122"/>
    </location>
</feature>
<dbReference type="GO" id="GO:0000160">
    <property type="term" value="P:phosphorelay signal transduction system"/>
    <property type="evidence" value="ECO:0007669"/>
    <property type="project" value="UniProtKB-KW"/>
</dbReference>